<gene>
    <name evidence="2" type="ORF">PEBR_39507</name>
</gene>
<accession>A0A1S9R9X8</accession>
<dbReference type="AlphaFoldDB" id="A0A1S9R9X8"/>
<evidence type="ECO:0000313" key="3">
    <source>
        <dbReference type="Proteomes" id="UP000190744"/>
    </source>
</evidence>
<protein>
    <submittedName>
        <fullName evidence="2">Uncharacterized protein</fullName>
    </submittedName>
</protein>
<feature type="region of interest" description="Disordered" evidence="1">
    <location>
        <begin position="1"/>
        <end position="58"/>
    </location>
</feature>
<dbReference type="Proteomes" id="UP000190744">
    <property type="component" value="Unassembled WGS sequence"/>
</dbReference>
<sequence>MSAPKGGRQSPDPEHQSGAQQQDPMFSEHTAVETRPAPEIGHKMDETNDHPLLSNPVHPLENIEAGKYGRSIRGFEEGGIFGAL</sequence>
<feature type="compositionally biased region" description="Basic and acidic residues" evidence="1">
    <location>
        <begin position="40"/>
        <end position="49"/>
    </location>
</feature>
<organism evidence="2 3">
    <name type="scientific">Penicillium brasilianum</name>
    <dbReference type="NCBI Taxonomy" id="104259"/>
    <lineage>
        <taxon>Eukaryota</taxon>
        <taxon>Fungi</taxon>
        <taxon>Dikarya</taxon>
        <taxon>Ascomycota</taxon>
        <taxon>Pezizomycotina</taxon>
        <taxon>Eurotiomycetes</taxon>
        <taxon>Eurotiomycetidae</taxon>
        <taxon>Eurotiales</taxon>
        <taxon>Aspergillaceae</taxon>
        <taxon>Penicillium</taxon>
    </lineage>
</organism>
<dbReference type="EMBL" id="LJBN01000223">
    <property type="protein sequence ID" value="OOQ82282.1"/>
    <property type="molecule type" value="Genomic_DNA"/>
</dbReference>
<comment type="caution">
    <text evidence="2">The sequence shown here is derived from an EMBL/GenBank/DDBJ whole genome shotgun (WGS) entry which is preliminary data.</text>
</comment>
<reference evidence="3" key="1">
    <citation type="submission" date="2015-09" db="EMBL/GenBank/DDBJ databases">
        <authorList>
            <person name="Fill T.P."/>
            <person name="Baretta J.F."/>
            <person name="de Almeida L.G."/>
            <person name="Rocha M."/>
            <person name="de Souza D.H."/>
            <person name="Malavazi I."/>
            <person name="Cerdeira L.T."/>
            <person name="Hong H."/>
            <person name="Samborskyy M."/>
            <person name="de Vasconcelos A.T."/>
            <person name="Leadlay P."/>
            <person name="Rodrigues-Filho E."/>
        </authorList>
    </citation>
    <scope>NUCLEOTIDE SEQUENCE [LARGE SCALE GENOMIC DNA]</scope>
    <source>
        <strain evidence="3">LaBioMMi 136</strain>
    </source>
</reference>
<proteinExistence type="predicted"/>
<evidence type="ECO:0000313" key="2">
    <source>
        <dbReference type="EMBL" id="OOQ82282.1"/>
    </source>
</evidence>
<name>A0A1S9R9X8_PENBI</name>
<evidence type="ECO:0000256" key="1">
    <source>
        <dbReference type="SAM" id="MobiDB-lite"/>
    </source>
</evidence>